<sequence length="50" mass="5814">MMRYGHGKKSVCDTYDEISCKNTREKVWDKELACFNCPIHCANWSSIKEG</sequence>
<dbReference type="GO" id="GO:0016625">
    <property type="term" value="F:oxidoreductase activity, acting on the aldehyde or oxo group of donors, iron-sulfur protein as acceptor"/>
    <property type="evidence" value="ECO:0007669"/>
    <property type="project" value="InterPro"/>
</dbReference>
<dbReference type="EMBL" id="BARS01059373">
    <property type="protein sequence ID" value="GAG44668.1"/>
    <property type="molecule type" value="Genomic_DNA"/>
</dbReference>
<name>X0Y7H7_9ZZZZ</name>
<dbReference type="GO" id="GO:0009055">
    <property type="term" value="F:electron transfer activity"/>
    <property type="evidence" value="ECO:0007669"/>
    <property type="project" value="InterPro"/>
</dbReference>
<evidence type="ECO:0000313" key="1">
    <source>
        <dbReference type="EMBL" id="GAG44668.1"/>
    </source>
</evidence>
<dbReference type="InterPro" id="IPR013984">
    <property type="entry name" value="Ald_Fedxn_OxRdtase_dom2"/>
</dbReference>
<accession>X0Y7H7</accession>
<comment type="caution">
    <text evidence="1">The sequence shown here is derived from an EMBL/GenBank/DDBJ whole genome shotgun (WGS) entry which is preliminary data.</text>
</comment>
<gene>
    <name evidence="1" type="ORF">S01H1_86037</name>
</gene>
<organism evidence="1">
    <name type="scientific">marine sediment metagenome</name>
    <dbReference type="NCBI Taxonomy" id="412755"/>
    <lineage>
        <taxon>unclassified sequences</taxon>
        <taxon>metagenomes</taxon>
        <taxon>ecological metagenomes</taxon>
    </lineage>
</organism>
<proteinExistence type="predicted"/>
<feature type="non-terminal residue" evidence="1">
    <location>
        <position position="50"/>
    </location>
</feature>
<protein>
    <submittedName>
        <fullName evidence="1">Uncharacterized protein</fullName>
    </submittedName>
</protein>
<dbReference type="SUPFAM" id="SSF48310">
    <property type="entry name" value="Aldehyde ferredoxin oxidoreductase, C-terminal domains"/>
    <property type="match status" value="1"/>
</dbReference>
<dbReference type="Gene3D" id="1.10.569.10">
    <property type="entry name" value="Aldehyde Ferredoxin Oxidoreductase Protein, subunit A, domain 2"/>
    <property type="match status" value="1"/>
</dbReference>
<dbReference type="AlphaFoldDB" id="X0Y7H7"/>
<reference evidence="1" key="1">
    <citation type="journal article" date="2014" name="Front. Microbiol.">
        <title>High frequency of phylogenetically diverse reductive dehalogenase-homologous genes in deep subseafloor sedimentary metagenomes.</title>
        <authorList>
            <person name="Kawai M."/>
            <person name="Futagami T."/>
            <person name="Toyoda A."/>
            <person name="Takaki Y."/>
            <person name="Nishi S."/>
            <person name="Hori S."/>
            <person name="Arai W."/>
            <person name="Tsubouchi T."/>
            <person name="Morono Y."/>
            <person name="Uchiyama I."/>
            <person name="Ito T."/>
            <person name="Fujiyama A."/>
            <person name="Inagaki F."/>
            <person name="Takami H."/>
        </authorList>
    </citation>
    <scope>NUCLEOTIDE SEQUENCE</scope>
    <source>
        <strain evidence="1">Expedition CK06-06</strain>
    </source>
</reference>
<dbReference type="InterPro" id="IPR036021">
    <property type="entry name" value="Tungsten_al_ferr_oxy-like_C"/>
</dbReference>
<dbReference type="GO" id="GO:0051536">
    <property type="term" value="F:iron-sulfur cluster binding"/>
    <property type="evidence" value="ECO:0007669"/>
    <property type="project" value="InterPro"/>
</dbReference>